<evidence type="ECO:0000256" key="5">
    <source>
        <dbReference type="ARBA" id="ARBA00024361"/>
    </source>
</evidence>
<dbReference type="RefSeq" id="WP_309561131.1">
    <property type="nucleotide sequence ID" value="NZ_JAVJIU010000002.1"/>
</dbReference>
<evidence type="ECO:0000256" key="4">
    <source>
        <dbReference type="ARBA" id="ARBA00023157"/>
    </source>
</evidence>
<keyword evidence="1" id="KW-0479">Metal-binding</keyword>
<reference evidence="8" key="1">
    <citation type="submission" date="2023-07" db="EMBL/GenBank/DDBJ databases">
        <title>Christiangramia sp. SM2212., a novel bacterium of the family Flavobacteriaceae isolated from the sea sediment.</title>
        <authorList>
            <person name="Wang J."/>
            <person name="Zhang X."/>
        </authorList>
    </citation>
    <scope>NUCLEOTIDE SEQUENCE [LARGE SCALE GENOMIC DNA]</scope>
    <source>
        <strain evidence="8">SM2212</strain>
    </source>
</reference>
<keyword evidence="7" id="KW-0378">Hydrolase</keyword>
<dbReference type="CDD" id="cd12797">
    <property type="entry name" value="M23_peptidase"/>
    <property type="match status" value="1"/>
</dbReference>
<sequence>MKILDIHEFREGDRHGFGHFGASRSGGTRTHKGVDLVANPGDYVYAPFKGKITKYGYCYGDTLEYRYIEITGDKHICRILYSELDDAFDVGDSVPEDQFIGIAQAIEKRYPGITPHVHVEIYKVSDTSRKSPLDPTELLKKKDLFTEL</sequence>
<evidence type="ECO:0000256" key="3">
    <source>
        <dbReference type="ARBA" id="ARBA00022833"/>
    </source>
</evidence>
<accession>A0ABU1EPE3</accession>
<comment type="similarity">
    <text evidence="5">Belongs to the LECT2/MIM-1 family.</text>
</comment>
<evidence type="ECO:0000313" key="7">
    <source>
        <dbReference type="EMBL" id="MDR5590257.1"/>
    </source>
</evidence>
<dbReference type="PANTHER" id="PTHR11329:SF0">
    <property type="entry name" value="LEUKOCYTE CELL-DERIVED CHEMOTAXIN-2"/>
    <property type="match status" value="1"/>
</dbReference>
<dbReference type="EMBL" id="JAVJIU010000002">
    <property type="protein sequence ID" value="MDR5590257.1"/>
    <property type="molecule type" value="Genomic_DNA"/>
</dbReference>
<comment type="caution">
    <text evidence="7">The sequence shown here is derived from an EMBL/GenBank/DDBJ whole genome shotgun (WGS) entry which is preliminary data.</text>
</comment>
<dbReference type="SUPFAM" id="SSF51261">
    <property type="entry name" value="Duplicated hybrid motif"/>
    <property type="match status" value="1"/>
</dbReference>
<keyword evidence="4" id="KW-1015">Disulfide bond</keyword>
<keyword evidence="8" id="KW-1185">Reference proteome</keyword>
<gene>
    <name evidence="7" type="ORF">RE431_06375</name>
</gene>
<keyword evidence="3" id="KW-0862">Zinc</keyword>
<dbReference type="Proteomes" id="UP001257234">
    <property type="component" value="Unassembled WGS sequence"/>
</dbReference>
<dbReference type="InterPro" id="IPR008663">
    <property type="entry name" value="LECT2"/>
</dbReference>
<dbReference type="PANTHER" id="PTHR11329">
    <property type="entry name" value="LEUKOCYTE CELL-DERIVED CHEMOTAXIN 2"/>
    <property type="match status" value="1"/>
</dbReference>
<name>A0ABU1EPE3_9FLAO</name>
<dbReference type="EC" id="3.4.-.-" evidence="7"/>
<organism evidence="7 8">
    <name type="scientific">Christiangramia sediminicola</name>
    <dbReference type="NCBI Taxonomy" id="3073267"/>
    <lineage>
        <taxon>Bacteria</taxon>
        <taxon>Pseudomonadati</taxon>
        <taxon>Bacteroidota</taxon>
        <taxon>Flavobacteriia</taxon>
        <taxon>Flavobacteriales</taxon>
        <taxon>Flavobacteriaceae</taxon>
        <taxon>Christiangramia</taxon>
    </lineage>
</organism>
<dbReference type="Gene3D" id="2.70.70.10">
    <property type="entry name" value="Glucose Permease (Domain IIA)"/>
    <property type="match status" value="1"/>
</dbReference>
<dbReference type="InterPro" id="IPR011055">
    <property type="entry name" value="Dup_hybrid_motif"/>
</dbReference>
<dbReference type="GO" id="GO:0016787">
    <property type="term" value="F:hydrolase activity"/>
    <property type="evidence" value="ECO:0007669"/>
    <property type="project" value="UniProtKB-KW"/>
</dbReference>
<protein>
    <submittedName>
        <fullName evidence="7">M23 family metallopeptidase</fullName>
        <ecNumber evidence="7">3.4.-.-</ecNumber>
    </submittedName>
</protein>
<dbReference type="InterPro" id="IPR016047">
    <property type="entry name" value="M23ase_b-sheet_dom"/>
</dbReference>
<keyword evidence="2" id="KW-0732">Signal</keyword>
<dbReference type="Pfam" id="PF01551">
    <property type="entry name" value="Peptidase_M23"/>
    <property type="match status" value="1"/>
</dbReference>
<feature type="domain" description="M23ase beta-sheet core" evidence="6">
    <location>
        <begin position="30"/>
        <end position="129"/>
    </location>
</feature>
<evidence type="ECO:0000259" key="6">
    <source>
        <dbReference type="Pfam" id="PF01551"/>
    </source>
</evidence>
<evidence type="ECO:0000256" key="1">
    <source>
        <dbReference type="ARBA" id="ARBA00022723"/>
    </source>
</evidence>
<evidence type="ECO:0000313" key="8">
    <source>
        <dbReference type="Proteomes" id="UP001257234"/>
    </source>
</evidence>
<proteinExistence type="inferred from homology"/>
<evidence type="ECO:0000256" key="2">
    <source>
        <dbReference type="ARBA" id="ARBA00022729"/>
    </source>
</evidence>